<dbReference type="EMBL" id="UINC01199178">
    <property type="protein sequence ID" value="SVE17479.1"/>
    <property type="molecule type" value="Genomic_DNA"/>
</dbReference>
<feature type="domain" description="NADP-dependent oxidoreductase" evidence="1">
    <location>
        <begin position="15"/>
        <end position="217"/>
    </location>
</feature>
<accession>A0A383BCF0</accession>
<dbReference type="AlphaFoldDB" id="A0A383BCF0"/>
<gene>
    <name evidence="2" type="ORF">METZ01_LOCUS470333</name>
</gene>
<dbReference type="SUPFAM" id="SSF51430">
    <property type="entry name" value="NAD(P)-linked oxidoreductase"/>
    <property type="match status" value="1"/>
</dbReference>
<name>A0A383BCF0_9ZZZZ</name>
<organism evidence="2">
    <name type="scientific">marine metagenome</name>
    <dbReference type="NCBI Taxonomy" id="408172"/>
    <lineage>
        <taxon>unclassified sequences</taxon>
        <taxon>metagenomes</taxon>
        <taxon>ecological metagenomes</taxon>
    </lineage>
</organism>
<dbReference type="Gene3D" id="3.20.20.100">
    <property type="entry name" value="NADP-dependent oxidoreductase domain"/>
    <property type="match status" value="1"/>
</dbReference>
<dbReference type="PRINTS" id="PR00069">
    <property type="entry name" value="ALDKETRDTASE"/>
</dbReference>
<dbReference type="InterPro" id="IPR023210">
    <property type="entry name" value="NADP_OxRdtase_dom"/>
</dbReference>
<dbReference type="PANTHER" id="PTHR43312">
    <property type="entry name" value="D-THREO-ALDOSE 1-DEHYDROGENASE"/>
    <property type="match status" value="1"/>
</dbReference>
<dbReference type="CDD" id="cd19086">
    <property type="entry name" value="AKR_AKR11C1"/>
    <property type="match status" value="1"/>
</dbReference>
<sequence>MKYKAFGDTGIQVSEIGFGAWGIGGTPKDARAYGPTDDNVSRAALRRAFEKGVTFYDTSPLYGYGHSEELIGTTLKEVRQDIVIASKVGFVNFNGEQNFSPEYIRSSLESSLKRLQTDYIDIFQLHDPSMALLQEDHRIIKTLESLKQEGKIRIIGISTKSPEESLIAIEQFNLKGIQVNFNLIDQRALDNGLFKKCEELGVGIIGRTPLCFGFLTG</sequence>
<reference evidence="2" key="1">
    <citation type="submission" date="2018-05" db="EMBL/GenBank/DDBJ databases">
        <authorList>
            <person name="Lanie J.A."/>
            <person name="Ng W.-L."/>
            <person name="Kazmierczak K.M."/>
            <person name="Andrzejewski T.M."/>
            <person name="Davidsen T.M."/>
            <person name="Wayne K.J."/>
            <person name="Tettelin H."/>
            <person name="Glass J.I."/>
            <person name="Rusch D."/>
            <person name="Podicherti R."/>
            <person name="Tsui H.-C.T."/>
            <person name="Winkler M.E."/>
        </authorList>
    </citation>
    <scope>NUCLEOTIDE SEQUENCE</scope>
</reference>
<dbReference type="InterPro" id="IPR053135">
    <property type="entry name" value="AKR2_Oxidoreductase"/>
</dbReference>
<dbReference type="InterPro" id="IPR036812">
    <property type="entry name" value="NAD(P)_OxRdtase_dom_sf"/>
</dbReference>
<evidence type="ECO:0000313" key="2">
    <source>
        <dbReference type="EMBL" id="SVE17479.1"/>
    </source>
</evidence>
<protein>
    <recommendedName>
        <fullName evidence="1">NADP-dependent oxidoreductase domain-containing protein</fullName>
    </recommendedName>
</protein>
<evidence type="ECO:0000259" key="1">
    <source>
        <dbReference type="Pfam" id="PF00248"/>
    </source>
</evidence>
<dbReference type="InterPro" id="IPR020471">
    <property type="entry name" value="AKR"/>
</dbReference>
<proteinExistence type="predicted"/>
<dbReference type="PANTHER" id="PTHR43312:SF1">
    <property type="entry name" value="NADP-DEPENDENT OXIDOREDUCTASE DOMAIN-CONTAINING PROTEIN"/>
    <property type="match status" value="1"/>
</dbReference>
<dbReference type="GO" id="GO:0016491">
    <property type="term" value="F:oxidoreductase activity"/>
    <property type="evidence" value="ECO:0007669"/>
    <property type="project" value="InterPro"/>
</dbReference>
<dbReference type="Pfam" id="PF00248">
    <property type="entry name" value="Aldo_ket_red"/>
    <property type="match status" value="1"/>
</dbReference>
<feature type="non-terminal residue" evidence="2">
    <location>
        <position position="217"/>
    </location>
</feature>